<dbReference type="InterPro" id="IPR007110">
    <property type="entry name" value="Ig-like_dom"/>
</dbReference>
<accession>A0ABR0YSR0</accession>
<reference evidence="4 5" key="1">
    <citation type="submission" date="2021-05" db="EMBL/GenBank/DDBJ databases">
        <authorList>
            <person name="Zahm M."/>
            <person name="Klopp C."/>
            <person name="Cabau C."/>
            <person name="Kuhl H."/>
            <person name="Suciu R."/>
            <person name="Ciorpac M."/>
            <person name="Holostenco D."/>
            <person name="Gessner J."/>
            <person name="Wuertz S."/>
            <person name="Hohne C."/>
            <person name="Stock M."/>
            <person name="Gislard M."/>
            <person name="Lluch J."/>
            <person name="Milhes M."/>
            <person name="Lampietro C."/>
            <person name="Lopez Roques C."/>
            <person name="Donnadieu C."/>
            <person name="Du K."/>
            <person name="Schartl M."/>
            <person name="Guiguen Y."/>
        </authorList>
    </citation>
    <scope>NUCLEOTIDE SEQUENCE [LARGE SCALE GENOMIC DNA]</scope>
    <source>
        <strain evidence="4">Hh-F2</strain>
        <tissue evidence="4">Blood</tissue>
    </source>
</reference>
<gene>
    <name evidence="4" type="ORF">HHUSO_G25064</name>
</gene>
<comment type="caution">
    <text evidence="4">The sequence shown here is derived from an EMBL/GenBank/DDBJ whole genome shotgun (WGS) entry which is preliminary data.</text>
</comment>
<protein>
    <submittedName>
        <fullName evidence="4">Tapasin-related protein-like</fullName>
    </submittedName>
</protein>
<dbReference type="InterPro" id="IPR003006">
    <property type="entry name" value="Ig/MHC_CS"/>
</dbReference>
<dbReference type="Pfam" id="PF07654">
    <property type="entry name" value="C1-set"/>
    <property type="match status" value="1"/>
</dbReference>
<proteinExistence type="predicted"/>
<dbReference type="InterPro" id="IPR003597">
    <property type="entry name" value="Ig_C1-set"/>
</dbReference>
<dbReference type="Pfam" id="PF07686">
    <property type="entry name" value="V-set"/>
    <property type="match status" value="1"/>
</dbReference>
<keyword evidence="2" id="KW-0732">Signal</keyword>
<sequence>MFCNVVVVCFWLLNAGSFSACFTLKQSGRMMCSFVEEQSHLGEIQYLQRNALLLLNSPDTEEERAARAREFQHSGVITFLVKDPSLHVARHADEDTDKLQCEMKRYSTAGIHAPWPGAGGVGSDTPDNWFTCTIKHRENQFSVTAFLRQPPSPESELRIGDTDTLRVSAVFVVHSGPTVVETALRRDVRLDCGFTVDHARPDVTVEWRLQLRGDRRKLFSYASRSGQAERLEGEVSVAEIPRGNASLRLAGVTLKSEGTYVCSVYVPPLYSSQDIQLDIVESPRVSVSPSSSLTLQEGAEEKLVCDIDGYYPLDVQVEWLREVPGERRLPHVVKHILFTSHRHNMDGTYGISAFFLLRASLQDHGVDYTCRVSHKSLRVSIRKSVRLAVEAAPQIGTILLGLPSQSKRNEQQEETVLNREHEECSRSAWIRLLPSFLSSKAEGWIRSLCYRTATHCSAEMCIR</sequence>
<keyword evidence="1" id="KW-0393">Immunoglobulin domain</keyword>
<organism evidence="4 5">
    <name type="scientific">Huso huso</name>
    <name type="common">Beluga</name>
    <name type="synonym">Acipenser huso</name>
    <dbReference type="NCBI Taxonomy" id="61971"/>
    <lineage>
        <taxon>Eukaryota</taxon>
        <taxon>Metazoa</taxon>
        <taxon>Chordata</taxon>
        <taxon>Craniata</taxon>
        <taxon>Vertebrata</taxon>
        <taxon>Euteleostomi</taxon>
        <taxon>Actinopterygii</taxon>
        <taxon>Chondrostei</taxon>
        <taxon>Acipenseriformes</taxon>
        <taxon>Acipenseridae</taxon>
        <taxon>Huso</taxon>
    </lineage>
</organism>
<dbReference type="InterPro" id="IPR036179">
    <property type="entry name" value="Ig-like_dom_sf"/>
</dbReference>
<dbReference type="Gene3D" id="2.60.40.10">
    <property type="entry name" value="Immunoglobulins"/>
    <property type="match status" value="3"/>
</dbReference>
<dbReference type="InterPro" id="IPR050380">
    <property type="entry name" value="Immune_Resp_Modulators"/>
</dbReference>
<dbReference type="PROSITE" id="PS00290">
    <property type="entry name" value="IG_MHC"/>
    <property type="match status" value="1"/>
</dbReference>
<evidence type="ECO:0000313" key="4">
    <source>
        <dbReference type="EMBL" id="KAK6475528.1"/>
    </source>
</evidence>
<dbReference type="SMART" id="SM00409">
    <property type="entry name" value="IG"/>
    <property type="match status" value="2"/>
</dbReference>
<dbReference type="InterPro" id="IPR013106">
    <property type="entry name" value="Ig_V-set"/>
</dbReference>
<dbReference type="SMART" id="SM00407">
    <property type="entry name" value="IGc1"/>
    <property type="match status" value="1"/>
</dbReference>
<dbReference type="InterPro" id="IPR003599">
    <property type="entry name" value="Ig_sub"/>
</dbReference>
<evidence type="ECO:0000313" key="5">
    <source>
        <dbReference type="Proteomes" id="UP001369086"/>
    </source>
</evidence>
<dbReference type="PROSITE" id="PS50835">
    <property type="entry name" value="IG_LIKE"/>
    <property type="match status" value="2"/>
</dbReference>
<feature type="domain" description="Ig-like" evidence="3">
    <location>
        <begin position="283"/>
        <end position="386"/>
    </location>
</feature>
<evidence type="ECO:0000256" key="1">
    <source>
        <dbReference type="ARBA" id="ARBA00023319"/>
    </source>
</evidence>
<feature type="signal peptide" evidence="2">
    <location>
        <begin position="1"/>
        <end position="19"/>
    </location>
</feature>
<evidence type="ECO:0000256" key="2">
    <source>
        <dbReference type="SAM" id="SignalP"/>
    </source>
</evidence>
<name>A0ABR0YSR0_HUSHU</name>
<dbReference type="PANTHER" id="PTHR23411">
    <property type="entry name" value="TAPASIN"/>
    <property type="match status" value="1"/>
</dbReference>
<dbReference type="SUPFAM" id="SSF48726">
    <property type="entry name" value="Immunoglobulin"/>
    <property type="match status" value="2"/>
</dbReference>
<feature type="chain" id="PRO_5045718329" evidence="2">
    <location>
        <begin position="20"/>
        <end position="463"/>
    </location>
</feature>
<evidence type="ECO:0000259" key="3">
    <source>
        <dbReference type="PROSITE" id="PS50835"/>
    </source>
</evidence>
<dbReference type="InterPro" id="IPR013783">
    <property type="entry name" value="Ig-like_fold"/>
</dbReference>
<feature type="domain" description="Ig-like" evidence="3">
    <location>
        <begin position="153"/>
        <end position="264"/>
    </location>
</feature>
<dbReference type="Proteomes" id="UP001369086">
    <property type="component" value="Unassembled WGS sequence"/>
</dbReference>
<keyword evidence="5" id="KW-1185">Reference proteome</keyword>
<dbReference type="EMBL" id="JAHFZB010000024">
    <property type="protein sequence ID" value="KAK6475528.1"/>
    <property type="molecule type" value="Genomic_DNA"/>
</dbReference>